<dbReference type="RefSeq" id="WP_047915940.1">
    <property type="nucleotide sequence ID" value="NZ_LN774769.1"/>
</dbReference>
<dbReference type="Gene3D" id="3.40.190.10">
    <property type="entry name" value="Periplasmic binding protein-like II"/>
    <property type="match status" value="2"/>
</dbReference>
<name>A0A0D6DY30_9LACT</name>
<feature type="chain" id="PRO_5038987899" evidence="2">
    <location>
        <begin position="23"/>
        <end position="542"/>
    </location>
</feature>
<dbReference type="InterPro" id="IPR050490">
    <property type="entry name" value="Bact_solute-bd_prot1"/>
</dbReference>
<accession>A0A0D6DY30</accession>
<feature type="signal peptide" evidence="2">
    <location>
        <begin position="1"/>
        <end position="22"/>
    </location>
</feature>
<evidence type="ECO:0000313" key="4">
    <source>
        <dbReference type="Proteomes" id="UP000033166"/>
    </source>
</evidence>
<gene>
    <name evidence="3" type="primary">lplA2</name>
    <name evidence="3" type="ORF">LACPI_1688</name>
</gene>
<organism evidence="3 4">
    <name type="scientific">Pseudolactococcus piscium MKFS47</name>
    <dbReference type="NCBI Taxonomy" id="297352"/>
    <lineage>
        <taxon>Bacteria</taxon>
        <taxon>Bacillati</taxon>
        <taxon>Bacillota</taxon>
        <taxon>Bacilli</taxon>
        <taxon>Lactobacillales</taxon>
        <taxon>Streptococcaceae</taxon>
        <taxon>Pseudolactococcus</taxon>
    </lineage>
</organism>
<reference evidence="4" key="1">
    <citation type="submission" date="2015-01" db="EMBL/GenBank/DDBJ databases">
        <authorList>
            <person name="Andreevskaya M."/>
        </authorList>
    </citation>
    <scope>NUCLEOTIDE SEQUENCE [LARGE SCALE GENOMIC DNA]</scope>
    <source>
        <strain evidence="4">MKFS47</strain>
    </source>
</reference>
<dbReference type="HOGENOM" id="CLU_036804_0_0_9"/>
<dbReference type="EMBL" id="LN774769">
    <property type="protein sequence ID" value="CEN28888.1"/>
    <property type="molecule type" value="Genomic_DNA"/>
</dbReference>
<dbReference type="Proteomes" id="UP000033166">
    <property type="component" value="Chromosome I"/>
</dbReference>
<keyword evidence="2" id="KW-0732">Signal</keyword>
<dbReference type="PANTHER" id="PTHR43649">
    <property type="entry name" value="ARABINOSE-BINDING PROTEIN-RELATED"/>
    <property type="match status" value="1"/>
</dbReference>
<sequence length="542" mass="61218">MMKMKTMIGLSMTGLVAVTLLASCGAKKKESASTTKLPDPTYKVDKSKPAWQSDKSKDNTLTWYINAEWWNKKYGTDLITKQVKKDLNLDIKFVVGDDTKLNTYFASGDIPDIVTVLDPTTEVARTANKWALPLQELANKYDPYFYEVAREDTLNWYKLSDGKTYGYPNYSNTEADFKSGKVPARDAFVIRQDVLDAIGPQDFKTPQGFINAMKAIKDKFPDLVPFGFNDFSGGTSSLGDVVQDMLGVPMTNKDNTYYDRNLDEDYITWLKAFRQVHADGNISDDSFSDNNDAFKEKMTSGKYATMMVAANVNQGNSLQTWLSANPNKGYIAIDGIQSTKGKTPTLSQAGLSGWMINYISQKTKNPAKAIQVFEYLLSDYGQILTNFGIEGDTFNYIDGNKEAISWTDAAAKIQSDDLTKWQKDYRIGEFIQFGHDRFKSYNKASYVKAVWQQQAWGQKYLTPQFKMENISPEPGTQEARALSAITTKWQTTLVSLIRAKDTAEFDKTLATFEQFQKDNKIKEINVTRDKNIKLNMKKLGEK</sequence>
<proteinExistence type="predicted"/>
<dbReference type="AlphaFoldDB" id="A0A0D6DY30"/>
<dbReference type="STRING" id="1364.LP2241_50082"/>
<feature type="compositionally biased region" description="Basic and acidic residues" evidence="1">
    <location>
        <begin position="42"/>
        <end position="54"/>
    </location>
</feature>
<dbReference type="PANTHER" id="PTHR43649:SF12">
    <property type="entry name" value="DIACETYLCHITOBIOSE BINDING PROTEIN DASA"/>
    <property type="match status" value="1"/>
</dbReference>
<dbReference type="PROSITE" id="PS51257">
    <property type="entry name" value="PROKAR_LIPOPROTEIN"/>
    <property type="match status" value="1"/>
</dbReference>
<feature type="region of interest" description="Disordered" evidence="1">
    <location>
        <begin position="32"/>
        <end position="54"/>
    </location>
</feature>
<evidence type="ECO:0000313" key="3">
    <source>
        <dbReference type="EMBL" id="CEN28888.1"/>
    </source>
</evidence>
<dbReference type="SUPFAM" id="SSF53850">
    <property type="entry name" value="Periplasmic binding protein-like II"/>
    <property type="match status" value="1"/>
</dbReference>
<dbReference type="KEGG" id="lpk:LACPI_1688"/>
<evidence type="ECO:0000256" key="1">
    <source>
        <dbReference type="SAM" id="MobiDB-lite"/>
    </source>
</evidence>
<protein>
    <submittedName>
        <fullName evidence="3">Polysaccharide ABC transporter substrate-binding protein LplA</fullName>
    </submittedName>
</protein>
<evidence type="ECO:0000256" key="2">
    <source>
        <dbReference type="SAM" id="SignalP"/>
    </source>
</evidence>